<accession>A0AA39UCD8</accession>
<gene>
    <name evidence="1" type="ORF">IW261DRAFT_307105</name>
</gene>
<evidence type="ECO:0000313" key="2">
    <source>
        <dbReference type="Proteomes" id="UP001175227"/>
    </source>
</evidence>
<dbReference type="Proteomes" id="UP001175227">
    <property type="component" value="Unassembled WGS sequence"/>
</dbReference>
<dbReference type="EMBL" id="JAUEPR010000018">
    <property type="protein sequence ID" value="KAK0477134.1"/>
    <property type="molecule type" value="Genomic_DNA"/>
</dbReference>
<name>A0AA39UCD8_9AGAR</name>
<keyword evidence="2" id="KW-1185">Reference proteome</keyword>
<dbReference type="AlphaFoldDB" id="A0AA39UCD8"/>
<proteinExistence type="predicted"/>
<comment type="caution">
    <text evidence="1">The sequence shown here is derived from an EMBL/GenBank/DDBJ whole genome shotgun (WGS) entry which is preliminary data.</text>
</comment>
<reference evidence="1" key="1">
    <citation type="submission" date="2023-06" db="EMBL/GenBank/DDBJ databases">
        <authorList>
            <consortium name="Lawrence Berkeley National Laboratory"/>
            <person name="Ahrendt S."/>
            <person name="Sahu N."/>
            <person name="Indic B."/>
            <person name="Wong-Bajracharya J."/>
            <person name="Merenyi Z."/>
            <person name="Ke H.-M."/>
            <person name="Monk M."/>
            <person name="Kocsube S."/>
            <person name="Drula E."/>
            <person name="Lipzen A."/>
            <person name="Balint B."/>
            <person name="Henrissat B."/>
            <person name="Andreopoulos B."/>
            <person name="Martin F.M."/>
            <person name="Harder C.B."/>
            <person name="Rigling D."/>
            <person name="Ford K.L."/>
            <person name="Foster G.D."/>
            <person name="Pangilinan J."/>
            <person name="Papanicolaou A."/>
            <person name="Barry K."/>
            <person name="LaButti K."/>
            <person name="Viragh M."/>
            <person name="Koriabine M."/>
            <person name="Yan M."/>
            <person name="Riley R."/>
            <person name="Champramary S."/>
            <person name="Plett K.L."/>
            <person name="Tsai I.J."/>
            <person name="Slot J."/>
            <person name="Sipos G."/>
            <person name="Plett J."/>
            <person name="Nagy L.G."/>
            <person name="Grigoriev I.V."/>
        </authorList>
    </citation>
    <scope>NUCLEOTIDE SEQUENCE</scope>
    <source>
        <strain evidence="1">ICMP 16352</strain>
    </source>
</reference>
<protein>
    <submittedName>
        <fullName evidence="1">Uncharacterized protein</fullName>
    </submittedName>
</protein>
<organism evidence="1 2">
    <name type="scientific">Armillaria novae-zelandiae</name>
    <dbReference type="NCBI Taxonomy" id="153914"/>
    <lineage>
        <taxon>Eukaryota</taxon>
        <taxon>Fungi</taxon>
        <taxon>Dikarya</taxon>
        <taxon>Basidiomycota</taxon>
        <taxon>Agaricomycotina</taxon>
        <taxon>Agaricomycetes</taxon>
        <taxon>Agaricomycetidae</taxon>
        <taxon>Agaricales</taxon>
        <taxon>Marasmiineae</taxon>
        <taxon>Physalacriaceae</taxon>
        <taxon>Armillaria</taxon>
    </lineage>
</organism>
<evidence type="ECO:0000313" key="1">
    <source>
        <dbReference type="EMBL" id="KAK0477134.1"/>
    </source>
</evidence>
<sequence length="112" mass="12655">MPCCRLNSCRKLTCKSLPAIASYTVCTSTMAEGVSICVVYTTHMPIALLPCLHMYILPVAPEGSLPMAKSGWHTLPPSHVINLFPVLIHPIFQVDTFYWPLFQERTMTRCEW</sequence>